<keyword evidence="2" id="KW-0027">Amidation</keyword>
<feature type="compositionally biased region" description="Low complexity" evidence="3">
    <location>
        <begin position="36"/>
        <end position="49"/>
    </location>
</feature>
<evidence type="ECO:0000259" key="4">
    <source>
        <dbReference type="Pfam" id="PF00918"/>
    </source>
</evidence>
<evidence type="ECO:0000313" key="6">
    <source>
        <dbReference type="Proteomes" id="UP001152622"/>
    </source>
</evidence>
<dbReference type="PANTHER" id="PTHR10786">
    <property type="entry name" value="CHOLECYSTOKININ"/>
    <property type="match status" value="1"/>
</dbReference>
<dbReference type="GO" id="GO:0007586">
    <property type="term" value="P:digestion"/>
    <property type="evidence" value="ECO:0007669"/>
    <property type="project" value="InterPro"/>
</dbReference>
<protein>
    <recommendedName>
        <fullName evidence="4">Gastrin/cholecystokinin peptide hormone domain-containing protein</fullName>
    </recommendedName>
</protein>
<keyword evidence="6" id="KW-1185">Reference proteome</keyword>
<dbReference type="AlphaFoldDB" id="A0A9Q1ICG6"/>
<dbReference type="GO" id="GO:0030424">
    <property type="term" value="C:axon"/>
    <property type="evidence" value="ECO:0007669"/>
    <property type="project" value="TreeGrafter"/>
</dbReference>
<dbReference type="EMBL" id="JAINUF010000021">
    <property type="protein sequence ID" value="KAJ8334546.1"/>
    <property type="molecule type" value="Genomic_DNA"/>
</dbReference>
<dbReference type="GO" id="GO:0005184">
    <property type="term" value="F:neuropeptide hormone activity"/>
    <property type="evidence" value="ECO:0007669"/>
    <property type="project" value="InterPro"/>
</dbReference>
<reference evidence="5" key="1">
    <citation type="journal article" date="2023" name="Science">
        <title>Genome structures resolve the early diversification of teleost fishes.</title>
        <authorList>
            <person name="Parey E."/>
            <person name="Louis A."/>
            <person name="Montfort J."/>
            <person name="Bouchez O."/>
            <person name="Roques C."/>
            <person name="Iampietro C."/>
            <person name="Lluch J."/>
            <person name="Castinel A."/>
            <person name="Donnadieu C."/>
            <person name="Desvignes T."/>
            <person name="Floi Bucao C."/>
            <person name="Jouanno E."/>
            <person name="Wen M."/>
            <person name="Mejri S."/>
            <person name="Dirks R."/>
            <person name="Jansen H."/>
            <person name="Henkel C."/>
            <person name="Chen W.J."/>
            <person name="Zahm M."/>
            <person name="Cabau C."/>
            <person name="Klopp C."/>
            <person name="Thompson A.W."/>
            <person name="Robinson-Rechavi M."/>
            <person name="Braasch I."/>
            <person name="Lecointre G."/>
            <person name="Bobe J."/>
            <person name="Postlethwait J.H."/>
            <person name="Berthelot C."/>
            <person name="Roest Crollius H."/>
            <person name="Guiguen Y."/>
        </authorList>
    </citation>
    <scope>NUCLEOTIDE SEQUENCE</scope>
    <source>
        <strain evidence="5">WJC10195</strain>
    </source>
</reference>
<dbReference type="Proteomes" id="UP001152622">
    <property type="component" value="Chromosome 21"/>
</dbReference>
<feature type="compositionally biased region" description="Polar residues" evidence="3">
    <location>
        <begin position="1"/>
        <end position="11"/>
    </location>
</feature>
<organism evidence="5 6">
    <name type="scientific">Synaphobranchus kaupii</name>
    <name type="common">Kaup's arrowtooth eel</name>
    <dbReference type="NCBI Taxonomy" id="118154"/>
    <lineage>
        <taxon>Eukaryota</taxon>
        <taxon>Metazoa</taxon>
        <taxon>Chordata</taxon>
        <taxon>Craniata</taxon>
        <taxon>Vertebrata</taxon>
        <taxon>Euteleostomi</taxon>
        <taxon>Actinopterygii</taxon>
        <taxon>Neopterygii</taxon>
        <taxon>Teleostei</taxon>
        <taxon>Anguilliformes</taxon>
        <taxon>Synaphobranchidae</taxon>
        <taxon>Synaphobranchus</taxon>
    </lineage>
</organism>
<dbReference type="PANTHER" id="PTHR10786:SF0">
    <property type="entry name" value="CHOLECYSTOKININ"/>
    <property type="match status" value="1"/>
</dbReference>
<dbReference type="Pfam" id="PF00918">
    <property type="entry name" value="Gastrin"/>
    <property type="match status" value="1"/>
</dbReference>
<accession>A0A9Q1ICG6</accession>
<evidence type="ECO:0000313" key="5">
    <source>
        <dbReference type="EMBL" id="KAJ8334546.1"/>
    </source>
</evidence>
<dbReference type="GO" id="GO:0005615">
    <property type="term" value="C:extracellular space"/>
    <property type="evidence" value="ECO:0007669"/>
    <property type="project" value="TreeGrafter"/>
</dbReference>
<keyword evidence="1" id="KW-0765">Sulfation</keyword>
<proteinExistence type="predicted"/>
<comment type="caution">
    <text evidence="5">The sequence shown here is derived from an EMBL/GenBank/DDBJ whole genome shotgun (WGS) entry which is preliminary data.</text>
</comment>
<gene>
    <name evidence="5" type="ORF">SKAU_G00401850</name>
</gene>
<feature type="compositionally biased region" description="Basic and acidic residues" evidence="3">
    <location>
        <begin position="17"/>
        <end position="28"/>
    </location>
</feature>
<evidence type="ECO:0000256" key="3">
    <source>
        <dbReference type="SAM" id="MobiDB-lite"/>
    </source>
</evidence>
<dbReference type="InterPro" id="IPR015499">
    <property type="entry name" value="CCK-like"/>
</dbReference>
<feature type="region of interest" description="Disordered" evidence="3">
    <location>
        <begin position="1"/>
        <end position="58"/>
    </location>
</feature>
<evidence type="ECO:0000256" key="1">
    <source>
        <dbReference type="ARBA" id="ARBA00022641"/>
    </source>
</evidence>
<feature type="region of interest" description="Disordered" evidence="3">
    <location>
        <begin position="80"/>
        <end position="135"/>
    </location>
</feature>
<name>A0A9Q1ICG6_SYNKA</name>
<sequence length="135" mass="14293">MRSGSGTSGSALPQAKEGVRGRVAERWVFKGRPLASPRSYPQPRSPSLRLGSSDCTSTEAMNSGICVCVLLAALSSSCLGRPQPAPFQEEGRSAPPQLDGALSEHPRHARSVPLSSQVKSFHRPEEDGDQGGQPE</sequence>
<dbReference type="InterPro" id="IPR001651">
    <property type="entry name" value="Gastrin/CCK"/>
</dbReference>
<evidence type="ECO:0000256" key="2">
    <source>
        <dbReference type="ARBA" id="ARBA00022815"/>
    </source>
</evidence>
<feature type="domain" description="Gastrin/cholecystokinin peptide hormone" evidence="4">
    <location>
        <begin position="63"/>
        <end position="130"/>
    </location>
</feature>